<evidence type="ECO:0000256" key="2">
    <source>
        <dbReference type="SAM" id="SignalP"/>
    </source>
</evidence>
<accession>A0ABX0V3I3</accession>
<keyword evidence="2" id="KW-0732">Signal</keyword>
<comment type="similarity">
    <text evidence="1">Belongs to the UPF0065 (bug) family.</text>
</comment>
<organism evidence="3 4">
    <name type="scientific">Pseudochelatococcus lubricantis</name>
    <dbReference type="NCBI Taxonomy" id="1538102"/>
    <lineage>
        <taxon>Bacteria</taxon>
        <taxon>Pseudomonadati</taxon>
        <taxon>Pseudomonadota</taxon>
        <taxon>Alphaproteobacteria</taxon>
        <taxon>Hyphomicrobiales</taxon>
        <taxon>Chelatococcaceae</taxon>
        <taxon>Pseudochelatococcus</taxon>
    </lineage>
</organism>
<proteinExistence type="inferred from homology"/>
<dbReference type="PANTHER" id="PTHR42928:SF5">
    <property type="entry name" value="BLR1237 PROTEIN"/>
    <property type="match status" value="1"/>
</dbReference>
<keyword evidence="4" id="KW-1185">Reference proteome</keyword>
<dbReference type="EMBL" id="JAASQI010000006">
    <property type="protein sequence ID" value="NIJ58925.1"/>
    <property type="molecule type" value="Genomic_DNA"/>
</dbReference>
<dbReference type="Pfam" id="PF03401">
    <property type="entry name" value="TctC"/>
    <property type="match status" value="1"/>
</dbReference>
<dbReference type="InterPro" id="IPR042100">
    <property type="entry name" value="Bug_dom1"/>
</dbReference>
<protein>
    <submittedName>
        <fullName evidence="3">Tripartite-type tricarboxylate transporter receptor subunit TctC</fullName>
    </submittedName>
</protein>
<dbReference type="Proteomes" id="UP001429580">
    <property type="component" value="Unassembled WGS sequence"/>
</dbReference>
<dbReference type="Gene3D" id="3.40.190.10">
    <property type="entry name" value="Periplasmic binding protein-like II"/>
    <property type="match status" value="1"/>
</dbReference>
<dbReference type="SUPFAM" id="SSF53850">
    <property type="entry name" value="Periplasmic binding protein-like II"/>
    <property type="match status" value="1"/>
</dbReference>
<name>A0ABX0V3I3_9HYPH</name>
<gene>
    <name evidence="3" type="ORF">FHS82_002780</name>
</gene>
<comment type="caution">
    <text evidence="3">The sequence shown here is derived from an EMBL/GenBank/DDBJ whole genome shotgun (WGS) entry which is preliminary data.</text>
</comment>
<evidence type="ECO:0000313" key="4">
    <source>
        <dbReference type="Proteomes" id="UP001429580"/>
    </source>
</evidence>
<evidence type="ECO:0000256" key="1">
    <source>
        <dbReference type="ARBA" id="ARBA00006987"/>
    </source>
</evidence>
<dbReference type="CDD" id="cd07012">
    <property type="entry name" value="PBP2_Bug_TTT"/>
    <property type="match status" value="1"/>
</dbReference>
<keyword evidence="3" id="KW-0675">Receptor</keyword>
<dbReference type="PIRSF" id="PIRSF017082">
    <property type="entry name" value="YflP"/>
    <property type="match status" value="1"/>
</dbReference>
<evidence type="ECO:0000313" key="3">
    <source>
        <dbReference type="EMBL" id="NIJ58925.1"/>
    </source>
</evidence>
<dbReference type="RefSeq" id="WP_166953772.1">
    <property type="nucleotide sequence ID" value="NZ_JAASQI010000006.1"/>
</dbReference>
<dbReference type="Gene3D" id="3.40.190.150">
    <property type="entry name" value="Bordetella uptake gene, domain 1"/>
    <property type="match status" value="1"/>
</dbReference>
<reference evidence="3 4" key="1">
    <citation type="submission" date="2020-03" db="EMBL/GenBank/DDBJ databases">
        <title>Genomic Encyclopedia of Type Strains, Phase IV (KMG-IV): sequencing the most valuable type-strain genomes for metagenomic binning, comparative biology and taxonomic classification.</title>
        <authorList>
            <person name="Goeker M."/>
        </authorList>
    </citation>
    <scope>NUCLEOTIDE SEQUENCE [LARGE SCALE GENOMIC DNA]</scope>
    <source>
        <strain evidence="3 4">DSM 103870</strain>
    </source>
</reference>
<feature type="chain" id="PRO_5046954188" evidence="2">
    <location>
        <begin position="28"/>
        <end position="321"/>
    </location>
</feature>
<dbReference type="PANTHER" id="PTHR42928">
    <property type="entry name" value="TRICARBOXYLATE-BINDING PROTEIN"/>
    <property type="match status" value="1"/>
</dbReference>
<feature type="signal peptide" evidence="2">
    <location>
        <begin position="1"/>
        <end position="27"/>
    </location>
</feature>
<dbReference type="InterPro" id="IPR005064">
    <property type="entry name" value="BUG"/>
</dbReference>
<sequence>MKAAFKSWIVGCGLALCAALWGGQASADIASQSTIQIVVPFNPGGSTDPFVRFLAEELQHKLGKPVVVINKPGAGGVVGTAEAARNSGDGSTLLFSSSSFLTGPAYNPNAGYDPVKKFKAISVLGFNEFMIIGSPAAGVTTIDDLFAKNKAGKIVMSTAGVGSSTHFVGRMVSNELGLKPRILHMKSSGEAMMEVIAGRADYYVGSVGSSAPYLNNNQGKAVLYLGKGRRPEFPDVPSAAEKGFAEVEAAQWFGFFAPAGLSDKDVTMLNRMVAEIMLSEKGRELTANQGVRFEDWDAAAFQAYMAREFANWQALVAAGME</sequence>